<protein>
    <submittedName>
        <fullName evidence="3">Uncharacterized protein</fullName>
    </submittedName>
</protein>
<feature type="region of interest" description="Disordered" evidence="2">
    <location>
        <begin position="747"/>
        <end position="860"/>
    </location>
</feature>
<organism evidence="3 4">
    <name type="scientific">Caenorhabditis nigoni</name>
    <dbReference type="NCBI Taxonomy" id="1611254"/>
    <lineage>
        <taxon>Eukaryota</taxon>
        <taxon>Metazoa</taxon>
        <taxon>Ecdysozoa</taxon>
        <taxon>Nematoda</taxon>
        <taxon>Chromadorea</taxon>
        <taxon>Rhabditida</taxon>
        <taxon>Rhabditina</taxon>
        <taxon>Rhabditomorpha</taxon>
        <taxon>Rhabditoidea</taxon>
        <taxon>Rhabditidae</taxon>
        <taxon>Peloderinae</taxon>
        <taxon>Caenorhabditis</taxon>
    </lineage>
</organism>
<dbReference type="STRING" id="1611254.A0A2G5UPV7"/>
<feature type="compositionally biased region" description="Low complexity" evidence="2">
    <location>
        <begin position="975"/>
        <end position="992"/>
    </location>
</feature>
<feature type="compositionally biased region" description="Polar residues" evidence="2">
    <location>
        <begin position="776"/>
        <end position="789"/>
    </location>
</feature>
<dbReference type="AlphaFoldDB" id="A0A2G5UPV7"/>
<dbReference type="Proteomes" id="UP000230233">
    <property type="component" value="Chromosome III"/>
</dbReference>
<feature type="compositionally biased region" description="Acidic residues" evidence="2">
    <location>
        <begin position="829"/>
        <end position="841"/>
    </location>
</feature>
<feature type="coiled-coil region" evidence="1">
    <location>
        <begin position="578"/>
        <end position="612"/>
    </location>
</feature>
<feature type="compositionally biased region" description="Polar residues" evidence="2">
    <location>
        <begin position="796"/>
        <end position="805"/>
    </location>
</feature>
<feature type="compositionally biased region" description="Polar residues" evidence="2">
    <location>
        <begin position="883"/>
        <end position="894"/>
    </location>
</feature>
<feature type="coiled-coil region" evidence="1">
    <location>
        <begin position="995"/>
        <end position="1075"/>
    </location>
</feature>
<feature type="region of interest" description="Disordered" evidence="2">
    <location>
        <begin position="479"/>
        <end position="504"/>
    </location>
</feature>
<reference evidence="4" key="1">
    <citation type="submission" date="2017-10" db="EMBL/GenBank/DDBJ databases">
        <title>Rapid genome shrinkage in a self-fertile nematode reveals novel sperm competition proteins.</title>
        <authorList>
            <person name="Yin D."/>
            <person name="Schwarz E.M."/>
            <person name="Thomas C.G."/>
            <person name="Felde R.L."/>
            <person name="Korf I.F."/>
            <person name="Cutter A.D."/>
            <person name="Schartner C.M."/>
            <person name="Ralston E.J."/>
            <person name="Meyer B.J."/>
            <person name="Haag E.S."/>
        </authorList>
    </citation>
    <scope>NUCLEOTIDE SEQUENCE [LARGE SCALE GENOMIC DNA]</scope>
    <source>
        <strain evidence="4">JU1422</strain>
    </source>
</reference>
<feature type="region of interest" description="Disordered" evidence="2">
    <location>
        <begin position="618"/>
        <end position="731"/>
    </location>
</feature>
<sequence length="1089" mass="125652">MVQKYKNSQWTRVDSSQIEVTAKPEDVKATWRAQIPGDIWLTPSYAYLQKCPKNPKTDKSIIDRRKFKLIIMDETDRAIADTLTDFQPSELIENERTESEITEKSIDWLYSFSFFYQKFQEVQKGRSQKKKKQFYVRVIPEVDIGDDRVEEPRVLTDEIFEFLHVARIQQGEPDNQSIQRQIRTEVKLNKGALHTITLQELYDIMEKFDIDKSQFTLIDDPVHMISMEDCARTGVPVKTFSAEGEPIMSHSQAMLYMIQSLICGYNWIEATPAAKENWADYIRKCRGSWPTNCYLEVKDVLHQIMFLKQQKRAAFEKQIKMKDYLVLGVDGDQYLKSQKAYKIYAQQIGLPENAFVGKCPPIWTLRIHSVYSALDHFVTDLEDCDMIKRLTIEGIFSMMPVQHKGMFTEYFNGADIYDVYNQADERCRVFARLEDVPYQFHFHNKFVQKGTASRRAIRWDLPKFKSHQIAYCAPKPKDFKDSEETSDDVTSSEITKAQKPKKSRCTKCRGSRKRVISLRFHLKCERKSRRQFEEHKKYDMGTHAEILKEMDQNIQDSIRMAKILDQQMEKGRNLKFTIHNELKVLESIKSENERLRQEEQNLLIQLKIEELTETIQKTSEASEGFQKIQKAPKSSKKMSKDPEEIGDVQKTSKAPEEIQKTLKHSEEVPMTSEDSEVFQKTPEYPDTIQKTSEEIPTTLDDSGGIIPTTSVNSEEVPMKLEDSEVFEETPEPLDTIQMTSEYFQKTVDNSEDVPAIQNAPESPEKMSENSEDVQKTSESLDTIQKTSVNLVDFQETPGSSDTIQKTSEDFEDVPAIQNAPESPEKMSEESEDVQETLEFLDEIQKTSEDSESADVKEEEDLLKETLELEALLKEMDPDDDSESYSNPENETTVIQKPEESVATVIQNMVIQDTVEPPKLPKNEEGLDGILEKLMKLEISTTVTQDTVTQLAPNLTSSETGILNLEMSNNSEEETTTVPSPSSVPDDPSYSNPIDAEQLKMEIEEKNARIEELELLNKQLLERAERMEHLLSQTQSTSSETEEKLKSEILEANLKISNLEESNNELKYKVKHHEEIIDKFMKNMNVDNKK</sequence>
<proteinExistence type="predicted"/>
<feature type="region of interest" description="Disordered" evidence="2">
    <location>
        <begin position="873"/>
        <end position="899"/>
    </location>
</feature>
<evidence type="ECO:0000256" key="1">
    <source>
        <dbReference type="SAM" id="Coils"/>
    </source>
</evidence>
<gene>
    <name evidence="3" type="primary">Cnig_chr_III.g8959</name>
    <name evidence="3" type="ORF">B9Z55_008959</name>
</gene>
<feature type="compositionally biased region" description="Basic and acidic residues" evidence="2">
    <location>
        <begin position="653"/>
        <end position="667"/>
    </location>
</feature>
<evidence type="ECO:0000313" key="4">
    <source>
        <dbReference type="Proteomes" id="UP000230233"/>
    </source>
</evidence>
<accession>A0A2G5UPV7</accession>
<evidence type="ECO:0000313" key="3">
    <source>
        <dbReference type="EMBL" id="PIC41595.1"/>
    </source>
</evidence>
<comment type="caution">
    <text evidence="3">The sequence shown here is derived from an EMBL/GenBank/DDBJ whole genome shotgun (WGS) entry which is preliminary data.</text>
</comment>
<dbReference type="EMBL" id="PDUG01000003">
    <property type="protein sequence ID" value="PIC41595.1"/>
    <property type="molecule type" value="Genomic_DNA"/>
</dbReference>
<keyword evidence="4" id="KW-1185">Reference proteome</keyword>
<dbReference type="OrthoDB" id="10364301at2759"/>
<feature type="compositionally biased region" description="Acidic residues" evidence="2">
    <location>
        <begin position="849"/>
        <end position="860"/>
    </location>
</feature>
<keyword evidence="1" id="KW-0175">Coiled coil</keyword>
<name>A0A2G5UPV7_9PELO</name>
<feature type="compositionally biased region" description="Basic and acidic residues" evidence="2">
    <location>
        <begin position="762"/>
        <end position="775"/>
    </location>
</feature>
<feature type="region of interest" description="Disordered" evidence="2">
    <location>
        <begin position="968"/>
        <end position="994"/>
    </location>
</feature>
<evidence type="ECO:0000256" key="2">
    <source>
        <dbReference type="SAM" id="MobiDB-lite"/>
    </source>
</evidence>